<evidence type="ECO:0000256" key="5">
    <source>
        <dbReference type="ARBA" id="ARBA00022989"/>
    </source>
</evidence>
<dbReference type="Gene3D" id="1.10.287.1260">
    <property type="match status" value="1"/>
</dbReference>
<feature type="compositionally biased region" description="Low complexity" evidence="7">
    <location>
        <begin position="405"/>
        <end position="421"/>
    </location>
</feature>
<gene>
    <name evidence="12" type="primary">mscS_3</name>
    <name evidence="12" type="ORF">Pla108_37170</name>
</gene>
<feature type="domain" description="Mechanosensitive ion channel MscS C-terminal" evidence="11">
    <location>
        <begin position="300"/>
        <end position="380"/>
    </location>
</feature>
<dbReference type="Gene3D" id="3.30.70.100">
    <property type="match status" value="1"/>
</dbReference>
<feature type="transmembrane region" description="Helical" evidence="8">
    <location>
        <begin position="141"/>
        <end position="163"/>
    </location>
</feature>
<evidence type="ECO:0000259" key="10">
    <source>
        <dbReference type="Pfam" id="PF00924"/>
    </source>
</evidence>
<evidence type="ECO:0000256" key="7">
    <source>
        <dbReference type="SAM" id="MobiDB-lite"/>
    </source>
</evidence>
<keyword evidence="13" id="KW-1185">Reference proteome</keyword>
<evidence type="ECO:0000256" key="8">
    <source>
        <dbReference type="SAM" id="Phobius"/>
    </source>
</evidence>
<dbReference type="GO" id="GO:0005886">
    <property type="term" value="C:plasma membrane"/>
    <property type="evidence" value="ECO:0007669"/>
    <property type="project" value="UniProtKB-SubCell"/>
</dbReference>
<keyword evidence="9" id="KW-0732">Signal</keyword>
<dbReference type="Pfam" id="PF00924">
    <property type="entry name" value="MS_channel_2nd"/>
    <property type="match status" value="1"/>
</dbReference>
<dbReference type="InterPro" id="IPR023408">
    <property type="entry name" value="MscS_beta-dom_sf"/>
</dbReference>
<feature type="domain" description="Mechanosensitive ion channel MscS" evidence="10">
    <location>
        <begin position="226"/>
        <end position="292"/>
    </location>
</feature>
<keyword evidence="5 8" id="KW-1133">Transmembrane helix</keyword>
<evidence type="ECO:0000259" key="11">
    <source>
        <dbReference type="Pfam" id="PF21082"/>
    </source>
</evidence>
<evidence type="ECO:0000256" key="9">
    <source>
        <dbReference type="SAM" id="SignalP"/>
    </source>
</evidence>
<evidence type="ECO:0000256" key="2">
    <source>
        <dbReference type="ARBA" id="ARBA00008017"/>
    </source>
</evidence>
<keyword evidence="4 8" id="KW-0812">Transmembrane</keyword>
<dbReference type="InterPro" id="IPR049278">
    <property type="entry name" value="MS_channel_C"/>
</dbReference>
<comment type="caution">
    <text evidence="12">The sequence shown here is derived from an EMBL/GenBank/DDBJ whole genome shotgun (WGS) entry which is preliminary data.</text>
</comment>
<evidence type="ECO:0000256" key="6">
    <source>
        <dbReference type="ARBA" id="ARBA00023136"/>
    </source>
</evidence>
<dbReference type="PANTHER" id="PTHR30221:SF1">
    <property type="entry name" value="SMALL-CONDUCTANCE MECHANOSENSITIVE CHANNEL"/>
    <property type="match status" value="1"/>
</dbReference>
<feature type="transmembrane region" description="Helical" evidence="8">
    <location>
        <begin position="203"/>
        <end position="224"/>
    </location>
</feature>
<feature type="transmembrane region" description="Helical" evidence="8">
    <location>
        <begin position="175"/>
        <end position="197"/>
    </location>
</feature>
<name>A0A5C6A603_9BACT</name>
<evidence type="ECO:0000256" key="3">
    <source>
        <dbReference type="ARBA" id="ARBA00022475"/>
    </source>
</evidence>
<dbReference type="InterPro" id="IPR008910">
    <property type="entry name" value="MSC_TM_helix"/>
</dbReference>
<dbReference type="OrthoDB" id="9793781at2"/>
<protein>
    <submittedName>
        <fullName evidence="12">Small-conductance mechanosensitive channel</fullName>
    </submittedName>
</protein>
<dbReference type="EMBL" id="SJPR01000006">
    <property type="protein sequence ID" value="TWT94866.1"/>
    <property type="molecule type" value="Genomic_DNA"/>
</dbReference>
<keyword evidence="3" id="KW-1003">Cell membrane</keyword>
<evidence type="ECO:0000256" key="4">
    <source>
        <dbReference type="ARBA" id="ARBA00022692"/>
    </source>
</evidence>
<dbReference type="Pfam" id="PF05552">
    <property type="entry name" value="MS_channel_1st_1"/>
    <property type="match status" value="1"/>
</dbReference>
<dbReference type="PANTHER" id="PTHR30221">
    <property type="entry name" value="SMALL-CONDUCTANCE MECHANOSENSITIVE CHANNEL"/>
    <property type="match status" value="1"/>
</dbReference>
<evidence type="ECO:0000313" key="12">
    <source>
        <dbReference type="EMBL" id="TWT94866.1"/>
    </source>
</evidence>
<comment type="similarity">
    <text evidence="2">Belongs to the MscS (TC 1.A.23) family.</text>
</comment>
<dbReference type="RefSeq" id="WP_146446406.1">
    <property type="nucleotide sequence ID" value="NZ_SJPR01000006.1"/>
</dbReference>
<evidence type="ECO:0000256" key="1">
    <source>
        <dbReference type="ARBA" id="ARBA00004651"/>
    </source>
</evidence>
<feature type="region of interest" description="Disordered" evidence="7">
    <location>
        <begin position="25"/>
        <end position="45"/>
    </location>
</feature>
<dbReference type="Gene3D" id="2.30.30.60">
    <property type="match status" value="1"/>
</dbReference>
<feature type="signal peptide" evidence="9">
    <location>
        <begin position="1"/>
        <end position="22"/>
    </location>
</feature>
<organism evidence="12 13">
    <name type="scientific">Botrimarina colliarenosi</name>
    <dbReference type="NCBI Taxonomy" id="2528001"/>
    <lineage>
        <taxon>Bacteria</taxon>
        <taxon>Pseudomonadati</taxon>
        <taxon>Planctomycetota</taxon>
        <taxon>Planctomycetia</taxon>
        <taxon>Pirellulales</taxon>
        <taxon>Lacipirellulaceae</taxon>
        <taxon>Botrimarina</taxon>
    </lineage>
</organism>
<keyword evidence="6 8" id="KW-0472">Membrane</keyword>
<sequence precursor="true">MTHRLFLLLVLLTAPQAPVLLAQEPAADESPAESTPAAPQRVDVEPVAEDEQIAKRLERILTATEWFRSPSARVEEGVVFLGARCQTAKQKQWAESLALNTQDVVAVVNRIEVDQPSLLDFSPATSQLDTMVREAVQAAPVLAVAVLLLVLGWFLASLAARLVGHLSQKRVANSLLRGVVTKTAAIGVMLLSVYLALKVSGLTRLAATVLGGTGLLGIVLGIAFRDIAENFLASILISLQRPFRAGDLVTIDGRHGFVQSVTTRGTQLMTLDGNHVQIPNATVYKSVIENVTANPNQRLSFVVGIDYTDSASEAQQTVLDALKSHDAVLNDPESLVLVDDLAASTVNLRVYFWVNGERHSVLKVRSAVLRRVKRTLQQHGFTLPDEQREMIFPHGITVQMASDEASQPAPVAKPKAAPSDPNAEADTESTAAEGDLSPERRVIEEQAAGSRPLATGDNLLEENGGG</sequence>
<dbReference type="SUPFAM" id="SSF50182">
    <property type="entry name" value="Sm-like ribonucleoproteins"/>
    <property type="match status" value="1"/>
</dbReference>
<feature type="chain" id="PRO_5022753119" evidence="9">
    <location>
        <begin position="23"/>
        <end position="466"/>
    </location>
</feature>
<dbReference type="InterPro" id="IPR006685">
    <property type="entry name" value="MscS_channel_2nd"/>
</dbReference>
<dbReference type="GO" id="GO:0008381">
    <property type="term" value="F:mechanosensitive monoatomic ion channel activity"/>
    <property type="evidence" value="ECO:0007669"/>
    <property type="project" value="InterPro"/>
</dbReference>
<reference evidence="12 13" key="1">
    <citation type="submission" date="2019-02" db="EMBL/GenBank/DDBJ databases">
        <title>Deep-cultivation of Planctomycetes and their phenomic and genomic characterization uncovers novel biology.</title>
        <authorList>
            <person name="Wiegand S."/>
            <person name="Jogler M."/>
            <person name="Boedeker C."/>
            <person name="Pinto D."/>
            <person name="Vollmers J."/>
            <person name="Rivas-Marin E."/>
            <person name="Kohn T."/>
            <person name="Peeters S.H."/>
            <person name="Heuer A."/>
            <person name="Rast P."/>
            <person name="Oberbeckmann S."/>
            <person name="Bunk B."/>
            <person name="Jeske O."/>
            <person name="Meyerdierks A."/>
            <person name="Storesund J.E."/>
            <person name="Kallscheuer N."/>
            <person name="Luecker S."/>
            <person name="Lage O.M."/>
            <person name="Pohl T."/>
            <person name="Merkel B.J."/>
            <person name="Hornburger P."/>
            <person name="Mueller R.-W."/>
            <person name="Bruemmer F."/>
            <person name="Labrenz M."/>
            <person name="Spormann A.M."/>
            <person name="Op Den Camp H."/>
            <person name="Overmann J."/>
            <person name="Amann R."/>
            <person name="Jetten M.S.M."/>
            <person name="Mascher T."/>
            <person name="Medema M.H."/>
            <person name="Devos D.P."/>
            <person name="Kaster A.-K."/>
            <person name="Ovreas L."/>
            <person name="Rohde M."/>
            <person name="Galperin M.Y."/>
            <person name="Jogler C."/>
        </authorList>
    </citation>
    <scope>NUCLEOTIDE SEQUENCE [LARGE SCALE GENOMIC DNA]</scope>
    <source>
        <strain evidence="12 13">Pla108</strain>
    </source>
</reference>
<dbReference type="InterPro" id="IPR011066">
    <property type="entry name" value="MscS_channel_C_sf"/>
</dbReference>
<proteinExistence type="inferred from homology"/>
<dbReference type="InterPro" id="IPR045275">
    <property type="entry name" value="MscS_archaea/bacteria_type"/>
</dbReference>
<accession>A0A5C6A603</accession>
<comment type="subcellular location">
    <subcellularLocation>
        <location evidence="1">Cell membrane</location>
        <topology evidence="1">Multi-pass membrane protein</topology>
    </subcellularLocation>
</comment>
<evidence type="ECO:0000313" key="13">
    <source>
        <dbReference type="Proteomes" id="UP000317421"/>
    </source>
</evidence>
<dbReference type="InterPro" id="IPR010920">
    <property type="entry name" value="LSM_dom_sf"/>
</dbReference>
<dbReference type="AlphaFoldDB" id="A0A5C6A603"/>
<dbReference type="Proteomes" id="UP000317421">
    <property type="component" value="Unassembled WGS sequence"/>
</dbReference>
<dbReference type="Pfam" id="PF21082">
    <property type="entry name" value="MS_channel_3rd"/>
    <property type="match status" value="1"/>
</dbReference>
<feature type="region of interest" description="Disordered" evidence="7">
    <location>
        <begin position="403"/>
        <end position="466"/>
    </location>
</feature>
<dbReference type="SUPFAM" id="SSF82689">
    <property type="entry name" value="Mechanosensitive channel protein MscS (YggB), C-terminal domain"/>
    <property type="match status" value="1"/>
</dbReference>